<organism evidence="5 6">
    <name type="scientific">Alsobacter soli</name>
    <dbReference type="NCBI Taxonomy" id="2109933"/>
    <lineage>
        <taxon>Bacteria</taxon>
        <taxon>Pseudomonadati</taxon>
        <taxon>Pseudomonadota</taxon>
        <taxon>Alphaproteobacteria</taxon>
        <taxon>Hyphomicrobiales</taxon>
        <taxon>Alsobacteraceae</taxon>
        <taxon>Alsobacter</taxon>
    </lineage>
</organism>
<evidence type="ECO:0000313" key="6">
    <source>
        <dbReference type="Proteomes" id="UP000239772"/>
    </source>
</evidence>
<evidence type="ECO:0000313" key="5">
    <source>
        <dbReference type="EMBL" id="PSC06858.1"/>
    </source>
</evidence>
<dbReference type="Proteomes" id="UP000239772">
    <property type="component" value="Unassembled WGS sequence"/>
</dbReference>
<dbReference type="PROSITE" id="PS00893">
    <property type="entry name" value="NUDIX_BOX"/>
    <property type="match status" value="1"/>
</dbReference>
<dbReference type="SUPFAM" id="SSF55811">
    <property type="entry name" value="Nudix"/>
    <property type="match status" value="1"/>
</dbReference>
<sequence>MDRLSIPSQEERVKGPSLIGRALHLYWRFARPMTLGTRAAIIHPERGVYLVRHGYVRGWQMPGGGVEAGETLHAAMVREVWEETHIEVTGAAALHGMFLNRHVSNRDHVAVFVVRAFREGPFREPDAEIREGRFFPLDALPEDVTRGTRARLEEIATGASPSPTW</sequence>
<feature type="domain" description="Nudix hydrolase" evidence="4">
    <location>
        <begin position="32"/>
        <end position="157"/>
    </location>
</feature>
<accession>A0A2T1HZ49</accession>
<gene>
    <name evidence="5" type="ORF">SLNSH_00265</name>
</gene>
<evidence type="ECO:0000256" key="1">
    <source>
        <dbReference type="ARBA" id="ARBA00001946"/>
    </source>
</evidence>
<comment type="similarity">
    <text evidence="3">Belongs to the Nudix hydrolase family.</text>
</comment>
<dbReference type="PRINTS" id="PR00502">
    <property type="entry name" value="NUDIXFAMILY"/>
</dbReference>
<dbReference type="Pfam" id="PF00293">
    <property type="entry name" value="NUDIX"/>
    <property type="match status" value="1"/>
</dbReference>
<dbReference type="InterPro" id="IPR020084">
    <property type="entry name" value="NUDIX_hydrolase_CS"/>
</dbReference>
<dbReference type="Gene3D" id="3.90.79.10">
    <property type="entry name" value="Nucleoside Triphosphate Pyrophosphohydrolase"/>
    <property type="match status" value="1"/>
</dbReference>
<evidence type="ECO:0000259" key="4">
    <source>
        <dbReference type="PROSITE" id="PS51462"/>
    </source>
</evidence>
<proteinExistence type="inferred from homology"/>
<keyword evidence="2 3" id="KW-0378">Hydrolase</keyword>
<dbReference type="PANTHER" id="PTHR43046:SF2">
    <property type="entry name" value="8-OXO-DGTP DIPHOSPHATASE-RELATED"/>
    <property type="match status" value="1"/>
</dbReference>
<dbReference type="AlphaFoldDB" id="A0A2T1HZ49"/>
<keyword evidence="6" id="KW-1185">Reference proteome</keyword>
<evidence type="ECO:0000256" key="2">
    <source>
        <dbReference type="ARBA" id="ARBA00022801"/>
    </source>
</evidence>
<dbReference type="InterPro" id="IPR020476">
    <property type="entry name" value="Nudix_hydrolase"/>
</dbReference>
<dbReference type="RefSeq" id="WP_106334643.1">
    <property type="nucleotide sequence ID" value="NZ_PVZS01000001.1"/>
</dbReference>
<dbReference type="GO" id="GO:0016787">
    <property type="term" value="F:hydrolase activity"/>
    <property type="evidence" value="ECO:0007669"/>
    <property type="project" value="UniProtKB-KW"/>
</dbReference>
<dbReference type="PROSITE" id="PS51462">
    <property type="entry name" value="NUDIX"/>
    <property type="match status" value="1"/>
</dbReference>
<dbReference type="OrthoDB" id="9800065at2"/>
<reference evidence="6" key="1">
    <citation type="submission" date="2018-03" db="EMBL/GenBank/DDBJ databases">
        <authorList>
            <person name="Sun L."/>
            <person name="Liu H."/>
            <person name="Chen W."/>
            <person name="Huang K."/>
            <person name="Liu W."/>
            <person name="Gao X."/>
        </authorList>
    </citation>
    <scope>NUCLEOTIDE SEQUENCE [LARGE SCALE GENOMIC DNA]</scope>
    <source>
        <strain evidence="6">SH9</strain>
    </source>
</reference>
<dbReference type="EMBL" id="PVZS01000001">
    <property type="protein sequence ID" value="PSC06858.1"/>
    <property type="molecule type" value="Genomic_DNA"/>
</dbReference>
<dbReference type="InterPro" id="IPR015797">
    <property type="entry name" value="NUDIX_hydrolase-like_dom_sf"/>
</dbReference>
<comment type="cofactor">
    <cofactor evidence="1">
        <name>Mg(2+)</name>
        <dbReference type="ChEBI" id="CHEBI:18420"/>
    </cofactor>
</comment>
<evidence type="ECO:0000256" key="3">
    <source>
        <dbReference type="RuleBase" id="RU003476"/>
    </source>
</evidence>
<dbReference type="PANTHER" id="PTHR43046">
    <property type="entry name" value="GDP-MANNOSE MANNOSYL HYDROLASE"/>
    <property type="match status" value="1"/>
</dbReference>
<dbReference type="InterPro" id="IPR000086">
    <property type="entry name" value="NUDIX_hydrolase_dom"/>
</dbReference>
<comment type="caution">
    <text evidence="5">The sequence shown here is derived from an EMBL/GenBank/DDBJ whole genome shotgun (WGS) entry which is preliminary data.</text>
</comment>
<name>A0A2T1HZ49_9HYPH</name>
<protein>
    <submittedName>
        <fullName evidence="5">DNA mismatch repair protein MutT</fullName>
    </submittedName>
</protein>